<dbReference type="Gene3D" id="3.40.50.410">
    <property type="entry name" value="von Willebrand factor, type A domain"/>
    <property type="match status" value="1"/>
</dbReference>
<protein>
    <recommendedName>
        <fullName evidence="2">VWFA domain-containing protein</fullName>
    </recommendedName>
</protein>
<dbReference type="PANTHER" id="PTHR39338">
    <property type="entry name" value="BLL5662 PROTEIN-RELATED"/>
    <property type="match status" value="1"/>
</dbReference>
<evidence type="ECO:0000313" key="4">
    <source>
        <dbReference type="Proteomes" id="UP000183015"/>
    </source>
</evidence>
<dbReference type="STRING" id="235985.SAMN05414137_106276"/>
<accession>A0A1H7NAA4</accession>
<dbReference type="AlphaFoldDB" id="A0A1H7NAA4"/>
<feature type="compositionally biased region" description="Low complexity" evidence="1">
    <location>
        <begin position="24"/>
        <end position="34"/>
    </location>
</feature>
<dbReference type="PANTHER" id="PTHR39338:SF6">
    <property type="entry name" value="BLL5662 PROTEIN"/>
    <property type="match status" value="1"/>
</dbReference>
<feature type="region of interest" description="Disordered" evidence="1">
    <location>
        <begin position="1"/>
        <end position="69"/>
    </location>
</feature>
<feature type="domain" description="VWFA" evidence="2">
    <location>
        <begin position="273"/>
        <end position="443"/>
    </location>
</feature>
<dbReference type="PIRSF" id="PIRSF010256">
    <property type="entry name" value="CoxE_vWa"/>
    <property type="match status" value="1"/>
</dbReference>
<dbReference type="CDD" id="cd00198">
    <property type="entry name" value="vWFA"/>
    <property type="match status" value="1"/>
</dbReference>
<evidence type="ECO:0000313" key="3">
    <source>
        <dbReference type="EMBL" id="SEL20209.1"/>
    </source>
</evidence>
<organism evidence="3 4">
    <name type="scientific">Streptacidiphilus jiangxiensis</name>
    <dbReference type="NCBI Taxonomy" id="235985"/>
    <lineage>
        <taxon>Bacteria</taxon>
        <taxon>Bacillati</taxon>
        <taxon>Actinomycetota</taxon>
        <taxon>Actinomycetes</taxon>
        <taxon>Kitasatosporales</taxon>
        <taxon>Streptomycetaceae</taxon>
        <taxon>Streptacidiphilus</taxon>
    </lineage>
</organism>
<sequence>MSETLRLRAGTRAPSGLSGGPGEGAARAGPGDAALHSPAGPRVAGAAVRPGGRDGGSLGGARLSPPGPGGDAVLDAIGLDDEGAARVVVGFVRTLRGAGVTVVTGQVAAFLRALDVVGPSGRAQAYWAGRSTLCSERDDLARYDRVFAAYFGDRPHNGSPRPASPFRPRPQVAVASGPGASAETGPAAERPVAALASATEVLRHRDVAALTDAERTQLRRLLAALALGGEPRRSARRRPARHGEVDARRTVRAMLRQGGEPARLCRRARVRKPRRVVLLVDVSGSMAPYADALLRFAHAARIAPAARTEVFTLGTRLTRVTVALAHRTPDLAMAAVGRAVPDWSGGTRLGETLRAFLEGWGRRGLARGAVVVLLSDGWERGDPALLGEQMRRLHRLAHRVVWANPRKGRPGYAPLAGGMAAALPSVDVFVEGQSLAALERLAAVVRGAADA</sequence>
<evidence type="ECO:0000259" key="2">
    <source>
        <dbReference type="SMART" id="SM00327"/>
    </source>
</evidence>
<dbReference type="RefSeq" id="WP_236656118.1">
    <property type="nucleotide sequence ID" value="NZ_BBPN01000021.1"/>
</dbReference>
<dbReference type="SUPFAM" id="SSF53300">
    <property type="entry name" value="vWA-like"/>
    <property type="match status" value="1"/>
</dbReference>
<dbReference type="EMBL" id="FOAZ01000006">
    <property type="protein sequence ID" value="SEL20209.1"/>
    <property type="molecule type" value="Genomic_DNA"/>
</dbReference>
<gene>
    <name evidence="3" type="ORF">SAMN05414137_106276</name>
</gene>
<dbReference type="InterPro" id="IPR036465">
    <property type="entry name" value="vWFA_dom_sf"/>
</dbReference>
<proteinExistence type="predicted"/>
<dbReference type="SMART" id="SM00327">
    <property type="entry name" value="VWA"/>
    <property type="match status" value="1"/>
</dbReference>
<dbReference type="InterPro" id="IPR008912">
    <property type="entry name" value="Uncharacterised_CoxE"/>
</dbReference>
<dbReference type="Pfam" id="PF05762">
    <property type="entry name" value="VWA_CoxE"/>
    <property type="match status" value="1"/>
</dbReference>
<dbReference type="Proteomes" id="UP000183015">
    <property type="component" value="Unassembled WGS sequence"/>
</dbReference>
<name>A0A1H7NAA4_STRJI</name>
<keyword evidence="4" id="KW-1185">Reference proteome</keyword>
<dbReference type="InterPro" id="IPR002035">
    <property type="entry name" value="VWF_A"/>
</dbReference>
<evidence type="ECO:0000256" key="1">
    <source>
        <dbReference type="SAM" id="MobiDB-lite"/>
    </source>
</evidence>
<dbReference type="InterPro" id="IPR011195">
    <property type="entry name" value="UCP010256"/>
</dbReference>
<reference evidence="4" key="1">
    <citation type="submission" date="2016-10" db="EMBL/GenBank/DDBJ databases">
        <authorList>
            <person name="Varghese N."/>
        </authorList>
    </citation>
    <scope>NUCLEOTIDE SEQUENCE [LARGE SCALE GENOMIC DNA]</scope>
    <source>
        <strain evidence="4">DSM 45096 / BCRC 16803 / CGMCC 4.1857 / CIP 109030 / JCM 12277 / KCTC 19219 / NBRC 100920 / 33214</strain>
    </source>
</reference>
<feature type="region of interest" description="Disordered" evidence="1">
    <location>
        <begin position="154"/>
        <end position="188"/>
    </location>
</feature>
<dbReference type="eggNOG" id="COG3552">
    <property type="taxonomic scope" value="Bacteria"/>
</dbReference>